<feature type="domain" description="DUF427" evidence="2">
    <location>
        <begin position="32"/>
        <end position="133"/>
    </location>
</feature>
<keyword evidence="4" id="KW-1185">Reference proteome</keyword>
<dbReference type="Proteomes" id="UP001267426">
    <property type="component" value="Unassembled WGS sequence"/>
</dbReference>
<dbReference type="Pfam" id="PF04248">
    <property type="entry name" value="NTP_transf_9"/>
    <property type="match status" value="1"/>
</dbReference>
<sequence>MPRPAPTPPGPGQESVWDYPRPPLLEPVGETVRVEFGGREIARSTRALQVKETSHPPTVYVPPEDVAAGVLRARPETSGCEWKGRAVYFDVVAGGAQAAGAQPAGAVAEKAAWAYPEPLAPYAALVDHVAFYPAAMDACWIGDDRVEPQPGGFYGGWVTPRVAGPFKGGAGSWEW</sequence>
<proteinExistence type="predicted"/>
<dbReference type="RefSeq" id="WP_311662050.1">
    <property type="nucleotide sequence ID" value="NZ_JAVRHT010000004.1"/>
</dbReference>
<gene>
    <name evidence="3" type="ORF">RM540_03150</name>
</gene>
<dbReference type="InterPro" id="IPR007361">
    <property type="entry name" value="DUF427"/>
</dbReference>
<feature type="compositionally biased region" description="Pro residues" evidence="1">
    <location>
        <begin position="1"/>
        <end position="11"/>
    </location>
</feature>
<protein>
    <submittedName>
        <fullName evidence="3">DUF427 domain-containing protein</fullName>
    </submittedName>
</protein>
<dbReference type="EMBL" id="JAVRHT010000004">
    <property type="protein sequence ID" value="MDT0630734.1"/>
    <property type="molecule type" value="Genomic_DNA"/>
</dbReference>
<accession>A0ABU3BN55</accession>
<name>A0ABU3BN55_9BACT</name>
<comment type="caution">
    <text evidence="3">The sequence shown here is derived from an EMBL/GenBank/DDBJ whole genome shotgun (WGS) entry which is preliminary data.</text>
</comment>
<dbReference type="PANTHER" id="PTHR43058">
    <property type="entry name" value="SLR0655 PROTEIN"/>
    <property type="match status" value="1"/>
</dbReference>
<organism evidence="3 4">
    <name type="scientific">Rubrivirga litoralis</name>
    <dbReference type="NCBI Taxonomy" id="3075598"/>
    <lineage>
        <taxon>Bacteria</taxon>
        <taxon>Pseudomonadati</taxon>
        <taxon>Rhodothermota</taxon>
        <taxon>Rhodothermia</taxon>
        <taxon>Rhodothermales</taxon>
        <taxon>Rubricoccaceae</taxon>
        <taxon>Rubrivirga</taxon>
    </lineage>
</organism>
<evidence type="ECO:0000313" key="3">
    <source>
        <dbReference type="EMBL" id="MDT0630734.1"/>
    </source>
</evidence>
<evidence type="ECO:0000259" key="2">
    <source>
        <dbReference type="Pfam" id="PF04248"/>
    </source>
</evidence>
<reference evidence="3 4" key="1">
    <citation type="submission" date="2023-09" db="EMBL/GenBank/DDBJ databases">
        <authorList>
            <person name="Rey-Velasco X."/>
        </authorList>
    </citation>
    <scope>NUCLEOTIDE SEQUENCE [LARGE SCALE GENOMIC DNA]</scope>
    <source>
        <strain evidence="3 4">F394</strain>
    </source>
</reference>
<evidence type="ECO:0000256" key="1">
    <source>
        <dbReference type="SAM" id="MobiDB-lite"/>
    </source>
</evidence>
<dbReference type="Gene3D" id="2.170.150.40">
    <property type="entry name" value="Domain of unknown function (DUF427)"/>
    <property type="match status" value="1"/>
</dbReference>
<dbReference type="InterPro" id="IPR038694">
    <property type="entry name" value="DUF427_sf"/>
</dbReference>
<evidence type="ECO:0000313" key="4">
    <source>
        <dbReference type="Proteomes" id="UP001267426"/>
    </source>
</evidence>
<feature type="region of interest" description="Disordered" evidence="1">
    <location>
        <begin position="1"/>
        <end position="22"/>
    </location>
</feature>
<dbReference type="PANTHER" id="PTHR43058:SF1">
    <property type="entry name" value="DUF427 DOMAIN-CONTAINING PROTEIN"/>
    <property type="match status" value="1"/>
</dbReference>